<protein>
    <submittedName>
        <fullName evidence="1">Uncharacterized protein</fullName>
    </submittedName>
</protein>
<proteinExistence type="predicted"/>
<sequence>MRGLYLNYGSVEICQAKILDQLANEISLFTKLLGALACTGMLSRRNRAFFPQAVMSHHEDTFSGVKVFISDTQVDYVATRLKHLTCDTKKKQGVFILVDWLHIFTPNFAAFFMRFDISWY</sequence>
<dbReference type="GeneID" id="30988943"/>
<evidence type="ECO:0000313" key="2">
    <source>
        <dbReference type="Proteomes" id="UP000094389"/>
    </source>
</evidence>
<dbReference type="AlphaFoldDB" id="A0A1E4S5M4"/>
<dbReference type="Proteomes" id="UP000094389">
    <property type="component" value="Unassembled WGS sequence"/>
</dbReference>
<name>A0A1E4S5M4_CYBJN</name>
<evidence type="ECO:0000313" key="1">
    <source>
        <dbReference type="EMBL" id="ODV74804.1"/>
    </source>
</evidence>
<organism evidence="1 2">
    <name type="scientific">Cyberlindnera jadinii (strain ATCC 18201 / CBS 1600 / BCRC 20928 / JCM 3617 / NBRC 0987 / NRRL Y-1542)</name>
    <name type="common">Torula yeast</name>
    <name type="synonym">Candida utilis</name>
    <dbReference type="NCBI Taxonomy" id="983966"/>
    <lineage>
        <taxon>Eukaryota</taxon>
        <taxon>Fungi</taxon>
        <taxon>Dikarya</taxon>
        <taxon>Ascomycota</taxon>
        <taxon>Saccharomycotina</taxon>
        <taxon>Saccharomycetes</taxon>
        <taxon>Phaffomycetales</taxon>
        <taxon>Phaffomycetaceae</taxon>
        <taxon>Cyberlindnera</taxon>
    </lineage>
</organism>
<gene>
    <name evidence="1" type="ORF">CYBJADRAFT_166587</name>
</gene>
<dbReference type="RefSeq" id="XP_020071843.1">
    <property type="nucleotide sequence ID" value="XM_020214547.1"/>
</dbReference>
<reference evidence="1 2" key="1">
    <citation type="journal article" date="2016" name="Proc. Natl. Acad. Sci. U.S.A.">
        <title>Comparative genomics of biotechnologically important yeasts.</title>
        <authorList>
            <person name="Riley R."/>
            <person name="Haridas S."/>
            <person name="Wolfe K.H."/>
            <person name="Lopes M.R."/>
            <person name="Hittinger C.T."/>
            <person name="Goeker M."/>
            <person name="Salamov A.A."/>
            <person name="Wisecaver J.H."/>
            <person name="Long T.M."/>
            <person name="Calvey C.H."/>
            <person name="Aerts A.L."/>
            <person name="Barry K.W."/>
            <person name="Choi C."/>
            <person name="Clum A."/>
            <person name="Coughlan A.Y."/>
            <person name="Deshpande S."/>
            <person name="Douglass A.P."/>
            <person name="Hanson S.J."/>
            <person name="Klenk H.-P."/>
            <person name="LaButti K.M."/>
            <person name="Lapidus A."/>
            <person name="Lindquist E.A."/>
            <person name="Lipzen A.M."/>
            <person name="Meier-Kolthoff J.P."/>
            <person name="Ohm R.A."/>
            <person name="Otillar R.P."/>
            <person name="Pangilinan J.L."/>
            <person name="Peng Y."/>
            <person name="Rokas A."/>
            <person name="Rosa C.A."/>
            <person name="Scheuner C."/>
            <person name="Sibirny A.A."/>
            <person name="Slot J.C."/>
            <person name="Stielow J.B."/>
            <person name="Sun H."/>
            <person name="Kurtzman C.P."/>
            <person name="Blackwell M."/>
            <person name="Grigoriev I.V."/>
            <person name="Jeffries T.W."/>
        </authorList>
    </citation>
    <scope>NUCLEOTIDE SEQUENCE [LARGE SCALE GENOMIC DNA]</scope>
    <source>
        <strain evidence="2">ATCC 18201 / CBS 1600 / BCRC 20928 / JCM 3617 / NBRC 0987 / NRRL Y-1542</strain>
    </source>
</reference>
<dbReference type="EMBL" id="KV453927">
    <property type="protein sequence ID" value="ODV74804.1"/>
    <property type="molecule type" value="Genomic_DNA"/>
</dbReference>
<accession>A0A1E4S5M4</accession>
<keyword evidence="2" id="KW-1185">Reference proteome</keyword>